<dbReference type="InterPro" id="IPR037359">
    <property type="entry name" value="NST/OST"/>
</dbReference>
<evidence type="ECO:0000256" key="2">
    <source>
        <dbReference type="ARBA" id="ARBA00023180"/>
    </source>
</evidence>
<dbReference type="Pfam" id="PF00685">
    <property type="entry name" value="Sulfotransfer_1"/>
    <property type="match status" value="1"/>
</dbReference>
<feature type="domain" description="Sulfotransferase" evidence="3">
    <location>
        <begin position="72"/>
        <end position="176"/>
    </location>
</feature>
<dbReference type="GO" id="GO:0008146">
    <property type="term" value="F:sulfotransferase activity"/>
    <property type="evidence" value="ECO:0007669"/>
    <property type="project" value="InterPro"/>
</dbReference>
<organism evidence="4">
    <name type="scientific">marine metagenome</name>
    <dbReference type="NCBI Taxonomy" id="408172"/>
    <lineage>
        <taxon>unclassified sequences</taxon>
        <taxon>metagenomes</taxon>
        <taxon>ecological metagenomes</taxon>
    </lineage>
</organism>
<dbReference type="InterPro" id="IPR000863">
    <property type="entry name" value="Sulfotransferase_dom"/>
</dbReference>
<dbReference type="EMBL" id="UINC01129625">
    <property type="protein sequence ID" value="SVD10140.1"/>
    <property type="molecule type" value="Genomic_DNA"/>
</dbReference>
<protein>
    <recommendedName>
        <fullName evidence="3">Sulfotransferase domain-containing protein</fullName>
    </recommendedName>
</protein>
<keyword evidence="2" id="KW-0325">Glycoprotein</keyword>
<evidence type="ECO:0000256" key="1">
    <source>
        <dbReference type="ARBA" id="ARBA00022679"/>
    </source>
</evidence>
<feature type="non-terminal residue" evidence="4">
    <location>
        <position position="195"/>
    </location>
</feature>
<dbReference type="PANTHER" id="PTHR10605:SF56">
    <property type="entry name" value="BIFUNCTIONAL HEPARAN SULFATE N-DEACETYLASE_N-SULFOTRANSFERASE"/>
    <property type="match status" value="1"/>
</dbReference>
<reference evidence="4" key="1">
    <citation type="submission" date="2018-05" db="EMBL/GenBank/DDBJ databases">
        <authorList>
            <person name="Lanie J.A."/>
            <person name="Ng W.-L."/>
            <person name="Kazmierczak K.M."/>
            <person name="Andrzejewski T.M."/>
            <person name="Davidsen T.M."/>
            <person name="Wayne K.J."/>
            <person name="Tettelin H."/>
            <person name="Glass J.I."/>
            <person name="Rusch D."/>
            <person name="Podicherti R."/>
            <person name="Tsui H.-C.T."/>
            <person name="Winkler M.E."/>
        </authorList>
    </citation>
    <scope>NUCLEOTIDE SEQUENCE</scope>
</reference>
<evidence type="ECO:0000313" key="4">
    <source>
        <dbReference type="EMBL" id="SVD10140.1"/>
    </source>
</evidence>
<name>A0A382SJJ1_9ZZZZ</name>
<proteinExistence type="predicted"/>
<keyword evidence="1" id="KW-0808">Transferase</keyword>
<accession>A0A382SJJ1</accession>
<dbReference type="AlphaFoldDB" id="A0A382SJJ1"/>
<dbReference type="Gene3D" id="3.40.50.300">
    <property type="entry name" value="P-loop containing nucleotide triphosphate hydrolases"/>
    <property type="match status" value="1"/>
</dbReference>
<gene>
    <name evidence="4" type="ORF">METZ01_LOCUS362994</name>
</gene>
<sequence>MPTLNSKGKKIKEPQFLVRNLVKKRIHQGVWNWEEYKSLFEGAGNYKLVGESSVFYLYYYQEAIQEIKNRLGSKVKIIIMLRNPINRAYSAYQHVFRGPIEQLTFEKALEIEEERLDQDKFLTPMVMYKDMGMYFKMVKAYLESFDNVHIILYKDFSNDTEEEIKKVFCFLGVNESKKVDCTTRYNVGGRRWKNR</sequence>
<evidence type="ECO:0000259" key="3">
    <source>
        <dbReference type="Pfam" id="PF00685"/>
    </source>
</evidence>
<dbReference type="SUPFAM" id="SSF52540">
    <property type="entry name" value="P-loop containing nucleoside triphosphate hydrolases"/>
    <property type="match status" value="1"/>
</dbReference>
<dbReference type="PANTHER" id="PTHR10605">
    <property type="entry name" value="HEPARAN SULFATE SULFOTRANSFERASE"/>
    <property type="match status" value="1"/>
</dbReference>
<dbReference type="InterPro" id="IPR027417">
    <property type="entry name" value="P-loop_NTPase"/>
</dbReference>